<name>A0A2U2N7X1_9GAMM</name>
<dbReference type="RefSeq" id="WP_109675928.1">
    <property type="nucleotide sequence ID" value="NZ_CP086615.1"/>
</dbReference>
<dbReference type="Pfam" id="PF05258">
    <property type="entry name" value="DciA"/>
    <property type="match status" value="1"/>
</dbReference>
<dbReference type="EMBL" id="QFFI01000003">
    <property type="protein sequence ID" value="PWG65167.1"/>
    <property type="molecule type" value="Genomic_DNA"/>
</dbReference>
<accession>A0A2U2N7X1</accession>
<dbReference type="Proteomes" id="UP000245474">
    <property type="component" value="Unassembled WGS sequence"/>
</dbReference>
<evidence type="ECO:0000313" key="3">
    <source>
        <dbReference type="Proteomes" id="UP000245474"/>
    </source>
</evidence>
<evidence type="ECO:0000256" key="1">
    <source>
        <dbReference type="SAM" id="MobiDB-lite"/>
    </source>
</evidence>
<sequence length="151" mass="16804">MSSARRSRPRAVRGILRGDRSTLGSIAERARSLATLQRRLQAALPARLRGHWQLAGVDEEAVVLVAEGPVWASQLRYHQRALLEAAARATGHRPTRCRISVEPPRLARKREPRELTASARDNLREAAAATDNPQLRSALLRLASRSRHEDS</sequence>
<keyword evidence="3" id="KW-1185">Reference proteome</keyword>
<evidence type="ECO:0000313" key="2">
    <source>
        <dbReference type="EMBL" id="PWG65167.1"/>
    </source>
</evidence>
<organism evidence="2 3">
    <name type="scientific">Sediminicurvatus halobius</name>
    <dbReference type="NCBI Taxonomy" id="2182432"/>
    <lineage>
        <taxon>Bacteria</taxon>
        <taxon>Pseudomonadati</taxon>
        <taxon>Pseudomonadota</taxon>
        <taxon>Gammaproteobacteria</taxon>
        <taxon>Chromatiales</taxon>
        <taxon>Ectothiorhodospiraceae</taxon>
        <taxon>Sediminicurvatus</taxon>
    </lineage>
</organism>
<proteinExistence type="predicted"/>
<dbReference type="InterPro" id="IPR007922">
    <property type="entry name" value="DciA-like"/>
</dbReference>
<dbReference type="AlphaFoldDB" id="A0A2U2N7X1"/>
<comment type="caution">
    <text evidence="2">The sequence shown here is derived from an EMBL/GenBank/DDBJ whole genome shotgun (WGS) entry which is preliminary data.</text>
</comment>
<dbReference type="OrthoDB" id="5797390at2"/>
<reference evidence="2 3" key="1">
    <citation type="submission" date="2018-05" db="EMBL/GenBank/DDBJ databases">
        <title>Spiribacter halobius sp. nov., a moderately halophilic bacterium isolated from marine solar saltern.</title>
        <authorList>
            <person name="Zheng W.-S."/>
            <person name="Lu D.-C."/>
            <person name="Du Z.-J."/>
        </authorList>
    </citation>
    <scope>NUCLEOTIDE SEQUENCE [LARGE SCALE GENOMIC DNA]</scope>
    <source>
        <strain evidence="2 3">E85</strain>
    </source>
</reference>
<protein>
    <recommendedName>
        <fullName evidence="4">DUF721 domain-containing protein</fullName>
    </recommendedName>
</protein>
<gene>
    <name evidence="2" type="ORF">DEM34_02510</name>
</gene>
<feature type="region of interest" description="Disordered" evidence="1">
    <location>
        <begin position="89"/>
        <end position="114"/>
    </location>
</feature>
<evidence type="ECO:0008006" key="4">
    <source>
        <dbReference type="Google" id="ProtNLM"/>
    </source>
</evidence>